<dbReference type="AlphaFoldDB" id="A0AAD9JIB9"/>
<comment type="caution">
    <text evidence="1">The sequence shown here is derived from an EMBL/GenBank/DDBJ whole genome shotgun (WGS) entry which is preliminary data.</text>
</comment>
<proteinExistence type="predicted"/>
<organism evidence="1 2">
    <name type="scientific">Paralvinella palmiformis</name>
    <dbReference type="NCBI Taxonomy" id="53620"/>
    <lineage>
        <taxon>Eukaryota</taxon>
        <taxon>Metazoa</taxon>
        <taxon>Spiralia</taxon>
        <taxon>Lophotrochozoa</taxon>
        <taxon>Annelida</taxon>
        <taxon>Polychaeta</taxon>
        <taxon>Sedentaria</taxon>
        <taxon>Canalipalpata</taxon>
        <taxon>Terebellida</taxon>
        <taxon>Terebelliformia</taxon>
        <taxon>Alvinellidae</taxon>
        <taxon>Paralvinella</taxon>
    </lineage>
</organism>
<gene>
    <name evidence="1" type="ORF">LSH36_321g01022</name>
</gene>
<sequence>MKLFEAVCALQFDTSKLYIASTAQPKSSHEMKSNVAHSSVDVVVTRQIKRCTSYEPRAWCHCQTPEAILENENVTLGFDATTQEGVYINSVHIKTISRGTSSGGLRSAILKDFLSTTCRIEMQVLGLFGKLLSSPWMHRFYTSSESEISHVDAIGKIRDNLSHSQCEHAIQFVVPVARQKRQKKRKRKLDLQLEMPARQAKKQERCETAKRSKLQKLWELDPGDLNALFPDLDGEKLSILQKVLEGTVVGLPICHV</sequence>
<dbReference type="Proteomes" id="UP001208570">
    <property type="component" value="Unassembled WGS sequence"/>
</dbReference>
<evidence type="ECO:0000313" key="2">
    <source>
        <dbReference type="Proteomes" id="UP001208570"/>
    </source>
</evidence>
<reference evidence="1" key="1">
    <citation type="journal article" date="2023" name="Mol. Biol. Evol.">
        <title>Third-Generation Sequencing Reveals the Adaptive Role of the Epigenome in Three Deep-Sea Polychaetes.</title>
        <authorList>
            <person name="Perez M."/>
            <person name="Aroh O."/>
            <person name="Sun Y."/>
            <person name="Lan Y."/>
            <person name="Juniper S.K."/>
            <person name="Young C.R."/>
            <person name="Angers B."/>
            <person name="Qian P.Y."/>
        </authorList>
    </citation>
    <scope>NUCLEOTIDE SEQUENCE</scope>
    <source>
        <strain evidence="1">P08H-3</strain>
    </source>
</reference>
<protein>
    <submittedName>
        <fullName evidence="1">Uncharacterized protein</fullName>
    </submittedName>
</protein>
<accession>A0AAD9JIB9</accession>
<evidence type="ECO:0000313" key="1">
    <source>
        <dbReference type="EMBL" id="KAK2152685.1"/>
    </source>
</evidence>
<dbReference type="EMBL" id="JAODUP010000321">
    <property type="protein sequence ID" value="KAK2152685.1"/>
    <property type="molecule type" value="Genomic_DNA"/>
</dbReference>
<keyword evidence="2" id="KW-1185">Reference proteome</keyword>
<name>A0AAD9JIB9_9ANNE</name>